<dbReference type="NCBIfam" id="TIGR02666">
    <property type="entry name" value="moaA"/>
    <property type="match status" value="1"/>
</dbReference>
<evidence type="ECO:0000256" key="8">
    <source>
        <dbReference type="ARBA" id="ARBA00023134"/>
    </source>
</evidence>
<evidence type="ECO:0000256" key="4">
    <source>
        <dbReference type="ARBA" id="ARBA00022723"/>
    </source>
</evidence>
<keyword evidence="2 12" id="KW-0004">4Fe-4S</keyword>
<evidence type="ECO:0000313" key="15">
    <source>
        <dbReference type="EMBL" id="SNT74648.1"/>
    </source>
</evidence>
<dbReference type="GO" id="GO:0061799">
    <property type="term" value="F:cyclic pyranopterin monophosphate synthase activity"/>
    <property type="evidence" value="ECO:0007669"/>
    <property type="project" value="TreeGrafter"/>
</dbReference>
<feature type="binding site" evidence="12">
    <location>
        <position position="35"/>
    </location>
    <ligand>
        <name>[4Fe-4S] cluster</name>
        <dbReference type="ChEBI" id="CHEBI:49883"/>
        <label>1</label>
        <note>4Fe-4S-S-AdoMet</note>
    </ligand>
</feature>
<evidence type="ECO:0000256" key="10">
    <source>
        <dbReference type="ARBA" id="ARBA00023239"/>
    </source>
</evidence>
<dbReference type="InterPro" id="IPR007197">
    <property type="entry name" value="rSAM"/>
</dbReference>
<dbReference type="InterPro" id="IPR050105">
    <property type="entry name" value="MoCo_biosynth_MoaA/MoaC"/>
</dbReference>
<keyword evidence="6 12" id="KW-0408">Iron</keyword>
<dbReference type="InterPro" id="IPR006638">
    <property type="entry name" value="Elp3/MiaA/NifB-like_rSAM"/>
</dbReference>
<evidence type="ECO:0000256" key="2">
    <source>
        <dbReference type="ARBA" id="ARBA00022485"/>
    </source>
</evidence>
<feature type="binding site" evidence="12">
    <location>
        <position position="28"/>
    </location>
    <ligand>
        <name>[4Fe-4S] cluster</name>
        <dbReference type="ChEBI" id="CHEBI:49883"/>
        <label>1</label>
        <note>4Fe-4S-S-AdoMet</note>
    </ligand>
</feature>
<dbReference type="PROSITE" id="PS01305">
    <property type="entry name" value="MOAA_NIFB_PQQE"/>
    <property type="match status" value="1"/>
</dbReference>
<dbReference type="GO" id="GO:0046872">
    <property type="term" value="F:metal ion binding"/>
    <property type="evidence" value="ECO:0007669"/>
    <property type="project" value="UniProtKB-KW"/>
</dbReference>
<dbReference type="Gene3D" id="3.20.20.70">
    <property type="entry name" value="Aldolase class I"/>
    <property type="match status" value="1"/>
</dbReference>
<proteinExistence type="inferred from homology"/>
<organism evidence="15 16">
    <name type="scientific">Paracoccus seriniphilus</name>
    <dbReference type="NCBI Taxonomy" id="184748"/>
    <lineage>
        <taxon>Bacteria</taxon>
        <taxon>Pseudomonadati</taxon>
        <taxon>Pseudomonadota</taxon>
        <taxon>Alphaproteobacteria</taxon>
        <taxon>Rhodobacterales</taxon>
        <taxon>Paracoccaceae</taxon>
        <taxon>Paracoccus</taxon>
    </lineage>
</organism>
<dbReference type="PROSITE" id="PS51918">
    <property type="entry name" value="RADICAL_SAM"/>
    <property type="match status" value="1"/>
</dbReference>
<dbReference type="Proteomes" id="UP000198307">
    <property type="component" value="Unassembled WGS sequence"/>
</dbReference>
<name>A0A239PX30_9RHOB</name>
<dbReference type="HAMAP" id="MF_01225_B">
    <property type="entry name" value="MoaA_B"/>
    <property type="match status" value="1"/>
</dbReference>
<comment type="pathway">
    <text evidence="12">Cofactor biosynthesis; molybdopterin biosynthesis.</text>
</comment>
<evidence type="ECO:0000256" key="11">
    <source>
        <dbReference type="ARBA" id="ARBA00048697"/>
    </source>
</evidence>
<feature type="binding site" evidence="12">
    <location>
        <position position="163"/>
    </location>
    <ligand>
        <name>GTP</name>
        <dbReference type="ChEBI" id="CHEBI:37565"/>
    </ligand>
</feature>
<feature type="binding site" evidence="12">
    <location>
        <position position="264"/>
    </location>
    <ligand>
        <name>[4Fe-4S] cluster</name>
        <dbReference type="ChEBI" id="CHEBI:49883"/>
        <label>2</label>
        <note>4Fe-4S-substrate</note>
    </ligand>
</feature>
<dbReference type="OrthoDB" id="9763993at2"/>
<evidence type="ECO:0000259" key="14">
    <source>
        <dbReference type="PROSITE" id="PS51918"/>
    </source>
</evidence>
<comment type="function">
    <text evidence="12">Catalyzes the cyclization of GTP to (8S)-3',8-cyclo-7,8-dihydroguanosine 5'-triphosphate.</text>
</comment>
<dbReference type="PANTHER" id="PTHR22960">
    <property type="entry name" value="MOLYBDOPTERIN COFACTOR SYNTHESIS PROTEIN A"/>
    <property type="match status" value="1"/>
</dbReference>
<accession>A0A239PX30</accession>
<dbReference type="SMART" id="SM00729">
    <property type="entry name" value="Elp3"/>
    <property type="match status" value="1"/>
</dbReference>
<evidence type="ECO:0000256" key="9">
    <source>
        <dbReference type="ARBA" id="ARBA00023150"/>
    </source>
</evidence>
<dbReference type="CDD" id="cd21117">
    <property type="entry name" value="Twitch_MoaA"/>
    <property type="match status" value="1"/>
</dbReference>
<dbReference type="InterPro" id="IPR058240">
    <property type="entry name" value="rSAM_sf"/>
</dbReference>
<feature type="binding site" evidence="12">
    <location>
        <position position="261"/>
    </location>
    <ligand>
        <name>[4Fe-4S] cluster</name>
        <dbReference type="ChEBI" id="CHEBI:49883"/>
        <label>2</label>
        <note>4Fe-4S-substrate</note>
    </ligand>
</feature>
<evidence type="ECO:0000256" key="5">
    <source>
        <dbReference type="ARBA" id="ARBA00022741"/>
    </source>
</evidence>
<feature type="binding site" evidence="12">
    <location>
        <position position="127"/>
    </location>
    <ligand>
        <name>S-adenosyl-L-methionine</name>
        <dbReference type="ChEBI" id="CHEBI:59789"/>
    </ligand>
</feature>
<keyword evidence="9 12" id="KW-0501">Molybdenum cofactor biosynthesis</keyword>
<feature type="domain" description="Radical SAM core" evidence="14">
    <location>
        <begin position="12"/>
        <end position="237"/>
    </location>
</feature>
<dbReference type="InterPro" id="IPR040064">
    <property type="entry name" value="MoaA-like"/>
</dbReference>
<feature type="binding site" evidence="12">
    <location>
        <position position="278"/>
    </location>
    <ligand>
        <name>[4Fe-4S] cluster</name>
        <dbReference type="ChEBI" id="CHEBI:49883"/>
        <label>2</label>
        <note>4Fe-4S-substrate</note>
    </ligand>
</feature>
<comment type="cofactor">
    <cofactor evidence="12">
        <name>[4Fe-4S] cluster</name>
        <dbReference type="ChEBI" id="CHEBI:49883"/>
    </cofactor>
    <text evidence="12">Binds 2 [4Fe-4S] clusters. Binds 1 [4Fe-4S] cluster coordinated with 3 cysteines and an exchangeable S-adenosyl-L-methionine and 1 [4Fe-4S] cluster coordinated with 3 cysteines and the GTP-derived substrate.</text>
</comment>
<dbReference type="CDD" id="cd01335">
    <property type="entry name" value="Radical_SAM"/>
    <property type="match status" value="1"/>
</dbReference>
<reference evidence="15 16" key="1">
    <citation type="submission" date="2017-07" db="EMBL/GenBank/DDBJ databases">
        <authorList>
            <person name="Sun Z.S."/>
            <person name="Albrecht U."/>
            <person name="Echele G."/>
            <person name="Lee C.C."/>
        </authorList>
    </citation>
    <scope>NUCLEOTIDE SEQUENCE [LARGE SCALE GENOMIC DNA]</scope>
    <source>
        <strain evidence="15 16">DSM 14827</strain>
    </source>
</reference>
<evidence type="ECO:0000256" key="12">
    <source>
        <dbReference type="HAMAP-Rule" id="MF_01225"/>
    </source>
</evidence>
<comment type="subunit">
    <text evidence="12">Monomer and homodimer.</text>
</comment>
<evidence type="ECO:0000256" key="7">
    <source>
        <dbReference type="ARBA" id="ARBA00023014"/>
    </source>
</evidence>
<dbReference type="GO" id="GO:0051539">
    <property type="term" value="F:4 iron, 4 sulfur cluster binding"/>
    <property type="evidence" value="ECO:0007669"/>
    <property type="project" value="UniProtKB-UniRule"/>
</dbReference>
<feature type="binding site" evidence="12">
    <location>
        <position position="74"/>
    </location>
    <ligand>
        <name>S-adenosyl-L-methionine</name>
        <dbReference type="ChEBI" id="CHEBI:59789"/>
    </ligand>
</feature>
<gene>
    <name evidence="12" type="primary">moaA</name>
    <name evidence="15" type="ORF">SAMN05444959_10895</name>
</gene>
<keyword evidence="4 12" id="KW-0479">Metal-binding</keyword>
<dbReference type="Pfam" id="PF04055">
    <property type="entry name" value="Radical_SAM"/>
    <property type="match status" value="1"/>
</dbReference>
<feature type="binding site" evidence="12">
    <location>
        <position position="34"/>
    </location>
    <ligand>
        <name>S-adenosyl-L-methionine</name>
        <dbReference type="ChEBI" id="CHEBI:59789"/>
    </ligand>
</feature>
<dbReference type="GO" id="GO:1904047">
    <property type="term" value="F:S-adenosyl-L-methionine binding"/>
    <property type="evidence" value="ECO:0007669"/>
    <property type="project" value="UniProtKB-UniRule"/>
</dbReference>
<comment type="catalytic activity">
    <reaction evidence="11 12">
        <text>GTP + AH2 + S-adenosyl-L-methionine = (8S)-3',8-cyclo-7,8-dihydroguanosine 5'-triphosphate + 5'-deoxyadenosine + L-methionine + A + H(+)</text>
        <dbReference type="Rhea" id="RHEA:49576"/>
        <dbReference type="ChEBI" id="CHEBI:13193"/>
        <dbReference type="ChEBI" id="CHEBI:15378"/>
        <dbReference type="ChEBI" id="CHEBI:17319"/>
        <dbReference type="ChEBI" id="CHEBI:17499"/>
        <dbReference type="ChEBI" id="CHEBI:37565"/>
        <dbReference type="ChEBI" id="CHEBI:57844"/>
        <dbReference type="ChEBI" id="CHEBI:59789"/>
        <dbReference type="ChEBI" id="CHEBI:131766"/>
        <dbReference type="EC" id="4.1.99.22"/>
    </reaction>
</comment>
<keyword evidence="5 12" id="KW-0547">Nucleotide-binding</keyword>
<keyword evidence="10 12" id="KW-0456">Lyase</keyword>
<dbReference type="GO" id="GO:0005525">
    <property type="term" value="F:GTP binding"/>
    <property type="evidence" value="ECO:0007669"/>
    <property type="project" value="UniProtKB-UniRule"/>
</dbReference>
<dbReference type="AlphaFoldDB" id="A0A239PX30"/>
<evidence type="ECO:0000256" key="13">
    <source>
        <dbReference type="SAM" id="MobiDB-lite"/>
    </source>
</evidence>
<keyword evidence="3 12" id="KW-0949">S-adenosyl-L-methionine</keyword>
<feature type="binding site" evidence="12">
    <location>
        <begin position="266"/>
        <end position="268"/>
    </location>
    <ligand>
        <name>GTP</name>
        <dbReference type="ChEBI" id="CHEBI:37565"/>
    </ligand>
</feature>
<dbReference type="UniPathway" id="UPA00344"/>
<dbReference type="EC" id="4.1.99.22" evidence="1 12"/>
<keyword evidence="16" id="KW-1185">Reference proteome</keyword>
<dbReference type="SFLD" id="SFLDG01383">
    <property type="entry name" value="cyclic_pyranopterin_phosphate"/>
    <property type="match status" value="1"/>
</dbReference>
<sequence length="337" mass="37781">MTHIANAPLIDPFARPITYLRVSVTDRCDFRCVYCMAEHMQFLPKADLLTLEELDRLCTSFIGLGVRKLRITGGEPLVRRGIMGFFRQISRHLGEGLDELTLTTNGSQLGKYAQELVDCGVRRVNVSLDTLDPEKFARITRWGRLQQVLDGIEAAARAGLRVKINAVALKGVNDSELFDLVNWCGQQGHDLTFIEVMPMGDLGNEDRLDQYWPLTDLRAQLAQRFTLIDLAERTGGPARYVQLQETGQKIGFITPLTHNFCESCNRVRVTCTGELYMCLGQEDRADLRAPLRASEDDAPLQEAVRAAIARKPKGHDFDYSRQSVGGQMTRHMSHTGG</sequence>
<dbReference type="PANTHER" id="PTHR22960:SF0">
    <property type="entry name" value="MOLYBDENUM COFACTOR BIOSYNTHESIS PROTEIN 1"/>
    <property type="match status" value="1"/>
</dbReference>
<feature type="binding site" evidence="12">
    <location>
        <position position="21"/>
    </location>
    <ligand>
        <name>GTP</name>
        <dbReference type="ChEBI" id="CHEBI:37565"/>
    </ligand>
</feature>
<evidence type="ECO:0000256" key="1">
    <source>
        <dbReference type="ARBA" id="ARBA00012167"/>
    </source>
</evidence>
<keyword evidence="7 12" id="KW-0411">Iron-sulfur</keyword>
<evidence type="ECO:0000256" key="3">
    <source>
        <dbReference type="ARBA" id="ARBA00022691"/>
    </source>
</evidence>
<keyword evidence="8 12" id="KW-0342">GTP-binding</keyword>
<feature type="region of interest" description="Disordered" evidence="13">
    <location>
        <begin position="315"/>
        <end position="337"/>
    </location>
</feature>
<dbReference type="InterPro" id="IPR013785">
    <property type="entry name" value="Aldolase_TIM"/>
</dbReference>
<dbReference type="SFLD" id="SFLDG01067">
    <property type="entry name" value="SPASM/twitch_domain_containing"/>
    <property type="match status" value="1"/>
</dbReference>
<dbReference type="GO" id="GO:0006777">
    <property type="term" value="P:Mo-molybdopterin cofactor biosynthetic process"/>
    <property type="evidence" value="ECO:0007669"/>
    <property type="project" value="UniProtKB-UniRule"/>
</dbReference>
<dbReference type="GO" id="GO:0061798">
    <property type="term" value="F:GTP 3',8'-cyclase activity"/>
    <property type="evidence" value="ECO:0007669"/>
    <property type="project" value="UniProtKB-UniRule"/>
</dbReference>
<dbReference type="SFLD" id="SFLDS00029">
    <property type="entry name" value="Radical_SAM"/>
    <property type="match status" value="1"/>
</dbReference>
<feature type="binding site" evidence="12">
    <location>
        <position position="70"/>
    </location>
    <ligand>
        <name>GTP</name>
        <dbReference type="ChEBI" id="CHEBI:37565"/>
    </ligand>
</feature>
<dbReference type="EMBL" id="FZQB01000008">
    <property type="protein sequence ID" value="SNT74648.1"/>
    <property type="molecule type" value="Genomic_DNA"/>
</dbReference>
<evidence type="ECO:0000256" key="6">
    <source>
        <dbReference type="ARBA" id="ARBA00023004"/>
    </source>
</evidence>
<dbReference type="InterPro" id="IPR010505">
    <property type="entry name" value="MoaA_twitch"/>
</dbReference>
<dbReference type="InterPro" id="IPR013483">
    <property type="entry name" value="MoaA"/>
</dbReference>
<dbReference type="SFLD" id="SFLDG01386">
    <property type="entry name" value="main_SPASM_domain-containing"/>
    <property type="match status" value="1"/>
</dbReference>
<evidence type="ECO:0000313" key="16">
    <source>
        <dbReference type="Proteomes" id="UP000198307"/>
    </source>
</evidence>
<feature type="binding site" evidence="12">
    <location>
        <position position="103"/>
    </location>
    <ligand>
        <name>GTP</name>
        <dbReference type="ChEBI" id="CHEBI:37565"/>
    </ligand>
</feature>
<dbReference type="FunFam" id="3.20.20.70:FF:000057">
    <property type="entry name" value="GTP 3',8-cyclase"/>
    <property type="match status" value="1"/>
</dbReference>
<dbReference type="InterPro" id="IPR000385">
    <property type="entry name" value="MoaA_NifB_PqqE_Fe-S-bd_CS"/>
</dbReference>
<dbReference type="RefSeq" id="WP_089344691.1">
    <property type="nucleotide sequence ID" value="NZ_CP067129.1"/>
</dbReference>
<feature type="binding site" evidence="12">
    <location>
        <position position="32"/>
    </location>
    <ligand>
        <name>[4Fe-4S] cluster</name>
        <dbReference type="ChEBI" id="CHEBI:49883"/>
        <label>1</label>
        <note>4Fe-4S-S-AdoMet</note>
    </ligand>
</feature>
<dbReference type="Pfam" id="PF06463">
    <property type="entry name" value="Mob_synth_C"/>
    <property type="match status" value="1"/>
</dbReference>
<dbReference type="SUPFAM" id="SSF102114">
    <property type="entry name" value="Radical SAM enzymes"/>
    <property type="match status" value="1"/>
</dbReference>
<feature type="binding site" evidence="12">
    <location>
        <position position="197"/>
    </location>
    <ligand>
        <name>S-adenosyl-L-methionine</name>
        <dbReference type="ChEBI" id="CHEBI:59789"/>
    </ligand>
</feature>
<comment type="similarity">
    <text evidence="12">Belongs to the radical SAM superfamily. MoaA family.</text>
</comment>
<protein>
    <recommendedName>
        <fullName evidence="1 12">GTP 3',8-cyclase</fullName>
        <ecNumber evidence="1 12">4.1.99.22</ecNumber>
    </recommendedName>
    <alternativeName>
        <fullName evidence="12">Molybdenum cofactor biosynthesis protein A</fullName>
    </alternativeName>
</protein>